<proteinExistence type="predicted"/>
<organism evidence="1">
    <name type="scientific">Rhipicephalus microplus</name>
    <name type="common">Cattle tick</name>
    <name type="synonym">Boophilus microplus</name>
    <dbReference type="NCBI Taxonomy" id="6941"/>
    <lineage>
        <taxon>Eukaryota</taxon>
        <taxon>Metazoa</taxon>
        <taxon>Ecdysozoa</taxon>
        <taxon>Arthropoda</taxon>
        <taxon>Chelicerata</taxon>
        <taxon>Arachnida</taxon>
        <taxon>Acari</taxon>
        <taxon>Parasitiformes</taxon>
        <taxon>Ixodida</taxon>
        <taxon>Ixodoidea</taxon>
        <taxon>Ixodidae</taxon>
        <taxon>Rhipicephalinae</taxon>
        <taxon>Rhipicephalus</taxon>
        <taxon>Boophilus</taxon>
    </lineage>
</organism>
<evidence type="ECO:0000313" key="1">
    <source>
        <dbReference type="EMBL" id="NIE44480.1"/>
    </source>
</evidence>
<reference evidence="1" key="1">
    <citation type="submission" date="2020-03" db="EMBL/GenBank/DDBJ databases">
        <title>A transcriptome and proteome of the tick Rhipicephalus microplus shaped by the genetic composition of its hosts and developmental stage.</title>
        <authorList>
            <person name="Garcia G.R."/>
            <person name="Ribeiro J.M.C."/>
            <person name="Maruyama S.R."/>
            <person name="Gardinasse L.G."/>
            <person name="Nelson K."/>
            <person name="Ferreira B.R."/>
            <person name="Andrade T.G."/>
            <person name="Santos I.K.F.M."/>
        </authorList>
    </citation>
    <scope>NUCLEOTIDE SEQUENCE</scope>
    <source>
        <strain evidence="1">NSGR</strain>
        <tissue evidence="1">Salivary glands</tissue>
    </source>
</reference>
<accession>A0A6G5A2U3</accession>
<dbReference type="AlphaFoldDB" id="A0A6G5A2U3"/>
<name>A0A6G5A2U3_RHIMP</name>
<sequence length="117" mass="13022">MQVMLKHLLPFVPAVSSFAVFAGVFPSLFAPRVFRFGDVSNVVLMCERYFHADKCACMLSCCQYAVFILLPATTLSMQCVCALAMSTIVQFQCVIPVCHFEPESCPLTQSQLTRRSV</sequence>
<dbReference type="EMBL" id="GIKN01002207">
    <property type="protein sequence ID" value="NIE44480.1"/>
    <property type="molecule type" value="Transcribed_RNA"/>
</dbReference>
<protein>
    <submittedName>
        <fullName evidence="1">Uncharacterized protein</fullName>
    </submittedName>
</protein>